<evidence type="ECO:0000256" key="1">
    <source>
        <dbReference type="SAM" id="MobiDB-lite"/>
    </source>
</evidence>
<comment type="caution">
    <text evidence="2">The sequence shown here is derived from an EMBL/GenBank/DDBJ whole genome shotgun (WGS) entry which is preliminary data.</text>
</comment>
<proteinExistence type="predicted"/>
<dbReference type="Proteomes" id="UP000775213">
    <property type="component" value="Unassembled WGS sequence"/>
</dbReference>
<evidence type="ECO:0000313" key="3">
    <source>
        <dbReference type="Proteomes" id="UP000775213"/>
    </source>
</evidence>
<sequence length="93" mass="10326">MDASPVDRCPAVRHRHPAMSGRVNPVTRWVGSGDKDRTNGVGFDKTIRTECVGPDRDRFAGGGRRVWCGCHARAFFGVELRQSRVQKMGEGKQ</sequence>
<keyword evidence="3" id="KW-1185">Reference proteome</keyword>
<gene>
    <name evidence="2" type="ORF">IEQ34_000138</name>
</gene>
<evidence type="ECO:0000313" key="2">
    <source>
        <dbReference type="EMBL" id="KAH0470415.1"/>
    </source>
</evidence>
<name>A0AAV7H8A2_DENCH</name>
<protein>
    <submittedName>
        <fullName evidence="2">Uncharacterized protein</fullName>
    </submittedName>
</protein>
<dbReference type="AlphaFoldDB" id="A0AAV7H8A2"/>
<reference evidence="2 3" key="1">
    <citation type="journal article" date="2021" name="Hortic Res">
        <title>Chromosome-scale assembly of the Dendrobium chrysotoxum genome enhances the understanding of orchid evolution.</title>
        <authorList>
            <person name="Zhang Y."/>
            <person name="Zhang G.Q."/>
            <person name="Zhang D."/>
            <person name="Liu X.D."/>
            <person name="Xu X.Y."/>
            <person name="Sun W.H."/>
            <person name="Yu X."/>
            <person name="Zhu X."/>
            <person name="Wang Z.W."/>
            <person name="Zhao X."/>
            <person name="Zhong W.Y."/>
            <person name="Chen H."/>
            <person name="Yin W.L."/>
            <person name="Huang T."/>
            <person name="Niu S.C."/>
            <person name="Liu Z.J."/>
        </authorList>
    </citation>
    <scope>NUCLEOTIDE SEQUENCE [LARGE SCALE GENOMIC DNA]</scope>
    <source>
        <strain evidence="2">Lindl</strain>
    </source>
</reference>
<feature type="region of interest" description="Disordered" evidence="1">
    <location>
        <begin position="1"/>
        <end position="41"/>
    </location>
</feature>
<accession>A0AAV7H8A2</accession>
<organism evidence="2 3">
    <name type="scientific">Dendrobium chrysotoxum</name>
    <name type="common">Orchid</name>
    <dbReference type="NCBI Taxonomy" id="161865"/>
    <lineage>
        <taxon>Eukaryota</taxon>
        <taxon>Viridiplantae</taxon>
        <taxon>Streptophyta</taxon>
        <taxon>Embryophyta</taxon>
        <taxon>Tracheophyta</taxon>
        <taxon>Spermatophyta</taxon>
        <taxon>Magnoliopsida</taxon>
        <taxon>Liliopsida</taxon>
        <taxon>Asparagales</taxon>
        <taxon>Orchidaceae</taxon>
        <taxon>Epidendroideae</taxon>
        <taxon>Malaxideae</taxon>
        <taxon>Dendrobiinae</taxon>
        <taxon>Dendrobium</taxon>
    </lineage>
</organism>
<dbReference type="EMBL" id="JAGFBR010000001">
    <property type="protein sequence ID" value="KAH0470415.1"/>
    <property type="molecule type" value="Genomic_DNA"/>
</dbReference>